<keyword evidence="7 16" id="KW-0548">Nucleotidyltransferase</keyword>
<evidence type="ECO:0000256" key="11">
    <source>
        <dbReference type="ARBA" id="ARBA00022842"/>
    </source>
</evidence>
<sequence>MNRVILHVDMDAFFSSVEVADNPRLKGKPIIVGGKSERGVVSTCSYEARKYGIRSAMPIYKAKVLCPNGVFLPVRYGRYVEVSNKVFKILFSITDHVEKVSIDEGYLDVTDIDEDPKLIALKIKSKVLMTLGLTISVGISYNKFLAKLASDWEKPNGLKIITKEMVPMILFPLPIERVHGLGKQSVKKLNNIGIFTIEDLYGLPKKYFSEYFGKFGVEIYDRIRGIDNREVVTERERKSVGREITLKEDTKDIKKLKSYLKEFANFISKYLEKNNISGKTLTVKIKTASFENHTKSKTFNKYLYLEKDIYEEGCKILDEVVIEEDIRLIGLTISSLESNNLKQLTFY</sequence>
<keyword evidence="12 16" id="KW-0239">DNA-directed DNA polymerase</keyword>
<dbReference type="GO" id="GO:0006281">
    <property type="term" value="P:DNA repair"/>
    <property type="evidence" value="ECO:0007669"/>
    <property type="project" value="UniProtKB-UniRule"/>
</dbReference>
<dbReference type="PANTHER" id="PTHR11076">
    <property type="entry name" value="DNA REPAIR POLYMERASE UMUC / TRANSFERASE FAMILY MEMBER"/>
    <property type="match status" value="1"/>
</dbReference>
<keyword evidence="9 16" id="KW-0479">Metal-binding</keyword>
<protein>
    <recommendedName>
        <fullName evidence="16">DNA polymerase IV</fullName>
        <shortName evidence="16">Pol IV</shortName>
        <ecNumber evidence="16">2.7.7.7</ecNumber>
    </recommendedName>
</protein>
<name>W6SGA5_9CLOT</name>
<dbReference type="NCBIfam" id="NF010731">
    <property type="entry name" value="PRK14133.1"/>
    <property type="match status" value="1"/>
</dbReference>
<dbReference type="CDD" id="cd03586">
    <property type="entry name" value="PolY_Pol_IV_kappa"/>
    <property type="match status" value="1"/>
</dbReference>
<dbReference type="Gene3D" id="3.30.1490.100">
    <property type="entry name" value="DNA polymerase, Y-family, little finger domain"/>
    <property type="match status" value="1"/>
</dbReference>
<keyword evidence="10 16" id="KW-0227">DNA damage</keyword>
<dbReference type="HOGENOM" id="CLU_012348_1_2_9"/>
<dbReference type="InterPro" id="IPR036775">
    <property type="entry name" value="DNA_pol_Y-fam_lit_finger_sf"/>
</dbReference>
<evidence type="ECO:0000256" key="9">
    <source>
        <dbReference type="ARBA" id="ARBA00022723"/>
    </source>
</evidence>
<evidence type="ECO:0000256" key="14">
    <source>
        <dbReference type="ARBA" id="ARBA00023204"/>
    </source>
</evidence>
<comment type="cofactor">
    <cofactor evidence="16">
        <name>Mg(2+)</name>
        <dbReference type="ChEBI" id="CHEBI:18420"/>
    </cofactor>
    <text evidence="16">Binds 2 magnesium ions per subunit.</text>
</comment>
<dbReference type="STRING" id="1216932.CM240_1587"/>
<keyword evidence="19" id="KW-1185">Reference proteome</keyword>
<dbReference type="GO" id="GO:0003887">
    <property type="term" value="F:DNA-directed DNA polymerase activity"/>
    <property type="evidence" value="ECO:0007669"/>
    <property type="project" value="UniProtKB-UniRule"/>
</dbReference>
<dbReference type="SUPFAM" id="SSF56672">
    <property type="entry name" value="DNA/RNA polymerases"/>
    <property type="match status" value="1"/>
</dbReference>
<dbReference type="GO" id="GO:0000287">
    <property type="term" value="F:magnesium ion binding"/>
    <property type="evidence" value="ECO:0007669"/>
    <property type="project" value="UniProtKB-UniRule"/>
</dbReference>
<evidence type="ECO:0000256" key="15">
    <source>
        <dbReference type="ARBA" id="ARBA00049244"/>
    </source>
</evidence>
<dbReference type="InterPro" id="IPR001126">
    <property type="entry name" value="UmuC"/>
</dbReference>
<dbReference type="RefSeq" id="WP_044038074.1">
    <property type="nucleotide sequence ID" value="NZ_HG917868.1"/>
</dbReference>
<dbReference type="FunFam" id="3.40.1170.60:FF:000001">
    <property type="entry name" value="DNA polymerase IV"/>
    <property type="match status" value="1"/>
</dbReference>
<evidence type="ECO:0000256" key="8">
    <source>
        <dbReference type="ARBA" id="ARBA00022705"/>
    </source>
</evidence>
<evidence type="ECO:0000256" key="16">
    <source>
        <dbReference type="HAMAP-Rule" id="MF_01113"/>
    </source>
</evidence>
<dbReference type="PANTHER" id="PTHR11076:SF33">
    <property type="entry name" value="DNA POLYMERASE KAPPA"/>
    <property type="match status" value="1"/>
</dbReference>
<dbReference type="NCBIfam" id="NF002677">
    <property type="entry name" value="PRK02406.1"/>
    <property type="match status" value="1"/>
</dbReference>
<dbReference type="GO" id="GO:0042276">
    <property type="term" value="P:error-prone translesion synthesis"/>
    <property type="evidence" value="ECO:0007669"/>
    <property type="project" value="TreeGrafter"/>
</dbReference>
<dbReference type="HAMAP" id="MF_01113">
    <property type="entry name" value="DNApol_IV"/>
    <property type="match status" value="1"/>
</dbReference>
<keyword evidence="13 16" id="KW-0238">DNA-binding</keyword>
<comment type="catalytic activity">
    <reaction evidence="15 16">
        <text>DNA(n) + a 2'-deoxyribonucleoside 5'-triphosphate = DNA(n+1) + diphosphate</text>
        <dbReference type="Rhea" id="RHEA:22508"/>
        <dbReference type="Rhea" id="RHEA-COMP:17339"/>
        <dbReference type="Rhea" id="RHEA-COMP:17340"/>
        <dbReference type="ChEBI" id="CHEBI:33019"/>
        <dbReference type="ChEBI" id="CHEBI:61560"/>
        <dbReference type="ChEBI" id="CHEBI:173112"/>
        <dbReference type="EC" id="2.7.7.7"/>
    </reaction>
</comment>
<dbReference type="Pfam" id="PF00817">
    <property type="entry name" value="IMS"/>
    <property type="match status" value="1"/>
</dbReference>
<dbReference type="PATRIC" id="fig|1216932.3.peg.1579"/>
<dbReference type="EC" id="2.7.7.7" evidence="16"/>
<keyword evidence="8 16" id="KW-0235">DNA replication</keyword>
<dbReference type="EMBL" id="HG917868">
    <property type="protein sequence ID" value="CDM68745.1"/>
    <property type="molecule type" value="Genomic_DNA"/>
</dbReference>
<dbReference type="Gene3D" id="3.40.1170.60">
    <property type="match status" value="1"/>
</dbReference>
<evidence type="ECO:0000313" key="19">
    <source>
        <dbReference type="Proteomes" id="UP000019426"/>
    </source>
</evidence>
<proteinExistence type="inferred from homology"/>
<dbReference type="InterPro" id="IPR017961">
    <property type="entry name" value="DNA_pol_Y-fam_little_finger"/>
</dbReference>
<dbReference type="KEGG" id="clt:CM240_1587"/>
<dbReference type="Gene3D" id="1.10.150.20">
    <property type="entry name" value="5' to 3' exonuclease, C-terminal subdomain"/>
    <property type="match status" value="1"/>
</dbReference>
<dbReference type="InterPro" id="IPR043128">
    <property type="entry name" value="Rev_trsase/Diguanyl_cyclase"/>
</dbReference>
<dbReference type="GO" id="GO:0005829">
    <property type="term" value="C:cytosol"/>
    <property type="evidence" value="ECO:0007669"/>
    <property type="project" value="TreeGrafter"/>
</dbReference>
<dbReference type="GO" id="GO:0003684">
    <property type="term" value="F:damaged DNA binding"/>
    <property type="evidence" value="ECO:0007669"/>
    <property type="project" value="InterPro"/>
</dbReference>
<dbReference type="InterPro" id="IPR043502">
    <property type="entry name" value="DNA/RNA_pol_sf"/>
</dbReference>
<organism evidence="18 19">
    <name type="scientific">Clostridium bornimense</name>
    <dbReference type="NCBI Taxonomy" id="1216932"/>
    <lineage>
        <taxon>Bacteria</taxon>
        <taxon>Bacillati</taxon>
        <taxon>Bacillota</taxon>
        <taxon>Clostridia</taxon>
        <taxon>Eubacteriales</taxon>
        <taxon>Clostridiaceae</taxon>
        <taxon>Clostridium</taxon>
    </lineage>
</organism>
<feature type="binding site" evidence="16">
    <location>
        <position position="103"/>
    </location>
    <ligand>
        <name>Mg(2+)</name>
        <dbReference type="ChEBI" id="CHEBI:18420"/>
    </ligand>
</feature>
<dbReference type="FunFam" id="3.30.1490.100:FF:000004">
    <property type="entry name" value="DNA polymerase IV"/>
    <property type="match status" value="1"/>
</dbReference>
<dbReference type="SUPFAM" id="SSF100879">
    <property type="entry name" value="Lesion bypass DNA polymerase (Y-family), little finger domain"/>
    <property type="match status" value="1"/>
</dbReference>
<keyword evidence="14 16" id="KW-0234">DNA repair</keyword>
<evidence type="ECO:0000313" key="18">
    <source>
        <dbReference type="EMBL" id="CDM68745.1"/>
    </source>
</evidence>
<dbReference type="InterPro" id="IPR022880">
    <property type="entry name" value="DNApol_IV"/>
</dbReference>
<evidence type="ECO:0000256" key="10">
    <source>
        <dbReference type="ARBA" id="ARBA00022763"/>
    </source>
</evidence>
<feature type="domain" description="UmuC" evidence="17">
    <location>
        <begin position="5"/>
        <end position="182"/>
    </location>
</feature>
<comment type="function">
    <text evidence="16">Poorly processive, error-prone DNA polymerase involved in untargeted mutagenesis. Copies undamaged DNA at stalled replication forks, which arise in vivo from mismatched or misaligned primer ends. These misaligned primers can be extended by PolIV. Exhibits no 3'-5' exonuclease (proofreading) activity. May be involved in translesional synthesis, in conjunction with the beta clamp from PolIII.</text>
</comment>
<keyword evidence="6 16" id="KW-0808">Transferase</keyword>
<evidence type="ECO:0000256" key="7">
    <source>
        <dbReference type="ARBA" id="ARBA00022695"/>
    </source>
</evidence>
<dbReference type="Pfam" id="PF11799">
    <property type="entry name" value="IMS_C"/>
    <property type="match status" value="1"/>
</dbReference>
<dbReference type="InterPro" id="IPR050116">
    <property type="entry name" value="DNA_polymerase-Y"/>
</dbReference>
<dbReference type="OrthoDB" id="9808813at2"/>
<evidence type="ECO:0000256" key="1">
    <source>
        <dbReference type="ARBA" id="ARBA00004496"/>
    </source>
</evidence>
<dbReference type="AlphaFoldDB" id="W6SGA5"/>
<evidence type="ECO:0000256" key="13">
    <source>
        <dbReference type="ARBA" id="ARBA00023125"/>
    </source>
</evidence>
<evidence type="ECO:0000256" key="12">
    <source>
        <dbReference type="ARBA" id="ARBA00022932"/>
    </source>
</evidence>
<comment type="similarity">
    <text evidence="2 16">Belongs to the DNA polymerase type-Y family.</text>
</comment>
<feature type="binding site" evidence="16">
    <location>
        <position position="9"/>
    </location>
    <ligand>
        <name>Mg(2+)</name>
        <dbReference type="ChEBI" id="CHEBI:18420"/>
    </ligand>
</feature>
<keyword evidence="11 16" id="KW-0460">Magnesium</keyword>
<evidence type="ECO:0000256" key="2">
    <source>
        <dbReference type="ARBA" id="ARBA00010945"/>
    </source>
</evidence>
<evidence type="ECO:0000259" key="17">
    <source>
        <dbReference type="PROSITE" id="PS50173"/>
    </source>
</evidence>
<comment type="subunit">
    <text evidence="3 16">Monomer.</text>
</comment>
<evidence type="ECO:0000256" key="6">
    <source>
        <dbReference type="ARBA" id="ARBA00022679"/>
    </source>
</evidence>
<dbReference type="GO" id="GO:0009432">
    <property type="term" value="P:SOS response"/>
    <property type="evidence" value="ECO:0007669"/>
    <property type="project" value="TreeGrafter"/>
</dbReference>
<evidence type="ECO:0000256" key="3">
    <source>
        <dbReference type="ARBA" id="ARBA00011245"/>
    </source>
</evidence>
<keyword evidence="5 16" id="KW-0963">Cytoplasm</keyword>
<feature type="site" description="Substrate discrimination" evidence="16">
    <location>
        <position position="14"/>
    </location>
</feature>
<dbReference type="PROSITE" id="PS50173">
    <property type="entry name" value="UMUC"/>
    <property type="match status" value="1"/>
</dbReference>
<feature type="active site" evidence="16">
    <location>
        <position position="104"/>
    </location>
</feature>
<comment type="subcellular location">
    <subcellularLocation>
        <location evidence="1 16">Cytoplasm</location>
    </subcellularLocation>
</comment>
<dbReference type="eggNOG" id="COG0389">
    <property type="taxonomic scope" value="Bacteria"/>
</dbReference>
<reference evidence="18 19" key="1">
    <citation type="submission" date="2013-11" db="EMBL/GenBank/DDBJ databases">
        <title>Complete genome sequence of Clostridum sp. M2/40.</title>
        <authorList>
            <person name="Wibberg D."/>
            <person name="Puehler A."/>
            <person name="Schlueter A."/>
        </authorList>
    </citation>
    <scope>NUCLEOTIDE SEQUENCE [LARGE SCALE GENOMIC DNA]</scope>
    <source>
        <strain evidence="19">M2/40</strain>
    </source>
</reference>
<evidence type="ECO:0000256" key="4">
    <source>
        <dbReference type="ARBA" id="ARBA00022457"/>
    </source>
</evidence>
<keyword evidence="4 16" id="KW-0515">Mutator protein</keyword>
<gene>
    <name evidence="16 18" type="primary">dinB</name>
    <name evidence="18" type="ORF">CM240_1587</name>
</gene>
<dbReference type="GO" id="GO:0006261">
    <property type="term" value="P:DNA-templated DNA replication"/>
    <property type="evidence" value="ECO:0007669"/>
    <property type="project" value="UniProtKB-UniRule"/>
</dbReference>
<dbReference type="Proteomes" id="UP000019426">
    <property type="component" value="Chromosome M2/40_rep1"/>
</dbReference>
<dbReference type="Gene3D" id="3.30.70.270">
    <property type="match status" value="1"/>
</dbReference>
<accession>W6SGA5</accession>
<evidence type="ECO:0000256" key="5">
    <source>
        <dbReference type="ARBA" id="ARBA00022490"/>
    </source>
</evidence>